<evidence type="ECO:0000313" key="2">
    <source>
        <dbReference type="Proteomes" id="UP000216188"/>
    </source>
</evidence>
<reference evidence="1 2" key="1">
    <citation type="submission" date="2017-07" db="EMBL/GenBank/DDBJ databases">
        <title>Phylogenetic study on the rhizospheric bacterium Ochrobactrum sp. A44.</title>
        <authorList>
            <person name="Krzyzanowska D.M."/>
            <person name="Ossowicki A."/>
            <person name="Rajewska M."/>
            <person name="Maciag T."/>
            <person name="Kaczynski Z."/>
            <person name="Czerwicka M."/>
            <person name="Jafra S."/>
        </authorList>
    </citation>
    <scope>NUCLEOTIDE SEQUENCE [LARGE SCALE GENOMIC DNA]</scope>
    <source>
        <strain evidence="1 2">CCUG 30717</strain>
    </source>
</reference>
<name>A0A256GM44_9HYPH</name>
<keyword evidence="2" id="KW-1185">Reference proteome</keyword>
<dbReference type="Proteomes" id="UP000216188">
    <property type="component" value="Unassembled WGS sequence"/>
</dbReference>
<sequence>MNCLVGSRSVSLGGRNLAPDFLLQREENASLLRDRKQTIW</sequence>
<organism evidence="1 2">
    <name type="scientific">Brucella pseudogrignonensis</name>
    <dbReference type="NCBI Taxonomy" id="419475"/>
    <lineage>
        <taxon>Bacteria</taxon>
        <taxon>Pseudomonadati</taxon>
        <taxon>Pseudomonadota</taxon>
        <taxon>Alphaproteobacteria</taxon>
        <taxon>Hyphomicrobiales</taxon>
        <taxon>Brucellaceae</taxon>
        <taxon>Brucella/Ochrobactrum group</taxon>
        <taxon>Brucella</taxon>
    </lineage>
</organism>
<gene>
    <name evidence="1" type="ORF">CEV34_2027</name>
</gene>
<evidence type="ECO:0000313" key="1">
    <source>
        <dbReference type="EMBL" id="OYR27906.1"/>
    </source>
</evidence>
<accession>A0A256GM44</accession>
<dbReference type="EMBL" id="NNRM01000017">
    <property type="protein sequence ID" value="OYR27906.1"/>
    <property type="molecule type" value="Genomic_DNA"/>
</dbReference>
<proteinExistence type="predicted"/>
<comment type="caution">
    <text evidence="1">The sequence shown here is derived from an EMBL/GenBank/DDBJ whole genome shotgun (WGS) entry which is preliminary data.</text>
</comment>
<protein>
    <submittedName>
        <fullName evidence="1">Uncharacterized protein</fullName>
    </submittedName>
</protein>
<dbReference type="AlphaFoldDB" id="A0A256GM44"/>